<gene>
    <name evidence="2" type="ORF">NCTC10429_02409</name>
</gene>
<feature type="region of interest" description="Disordered" evidence="1">
    <location>
        <begin position="48"/>
        <end position="68"/>
    </location>
</feature>
<reference evidence="2 3" key="1">
    <citation type="submission" date="2018-06" db="EMBL/GenBank/DDBJ databases">
        <authorList>
            <consortium name="Pathogen Informatics"/>
            <person name="Doyle S."/>
        </authorList>
    </citation>
    <scope>NUCLEOTIDE SEQUENCE [LARGE SCALE GENOMIC DNA]</scope>
    <source>
        <strain evidence="2 3">NCTC10429</strain>
    </source>
</reference>
<name>A0A377C912_ECOLX</name>
<proteinExistence type="predicted"/>
<sequence>MAKAKWHKLPAFTIPLFQSAHVYLATTREQFQHADKFLGGSGDEKPFNLGLASNYENTDTGERCEPPR</sequence>
<protein>
    <submittedName>
        <fullName evidence="2">Uncharacterized protein</fullName>
    </submittedName>
</protein>
<dbReference type="AlphaFoldDB" id="A0A377C912"/>
<evidence type="ECO:0000313" key="3">
    <source>
        <dbReference type="Proteomes" id="UP000254088"/>
    </source>
</evidence>
<evidence type="ECO:0000313" key="2">
    <source>
        <dbReference type="EMBL" id="STL87811.1"/>
    </source>
</evidence>
<accession>A0A377C912</accession>
<dbReference type="EMBL" id="UGEX01000001">
    <property type="protein sequence ID" value="STL87811.1"/>
    <property type="molecule type" value="Genomic_DNA"/>
</dbReference>
<organism evidence="2 3">
    <name type="scientific">Escherichia coli</name>
    <dbReference type="NCBI Taxonomy" id="562"/>
    <lineage>
        <taxon>Bacteria</taxon>
        <taxon>Pseudomonadati</taxon>
        <taxon>Pseudomonadota</taxon>
        <taxon>Gammaproteobacteria</taxon>
        <taxon>Enterobacterales</taxon>
        <taxon>Enterobacteriaceae</taxon>
        <taxon>Escherichia</taxon>
    </lineage>
</organism>
<evidence type="ECO:0000256" key="1">
    <source>
        <dbReference type="SAM" id="MobiDB-lite"/>
    </source>
</evidence>
<dbReference type="Proteomes" id="UP000254088">
    <property type="component" value="Unassembled WGS sequence"/>
</dbReference>